<dbReference type="Gene3D" id="3.20.20.100">
    <property type="entry name" value="NADP-dependent oxidoreductase domain"/>
    <property type="match status" value="1"/>
</dbReference>
<dbReference type="Proteomes" id="UP000514509">
    <property type="component" value="Chromosome"/>
</dbReference>
<dbReference type="Pfam" id="PF00248">
    <property type="entry name" value="Aldo_ket_red"/>
    <property type="match status" value="1"/>
</dbReference>
<dbReference type="AlphaFoldDB" id="A0A7L7LE19"/>
<evidence type="ECO:0000259" key="1">
    <source>
        <dbReference type="Pfam" id="PF00248"/>
    </source>
</evidence>
<feature type="domain" description="NADP-dependent oxidoreductase" evidence="1">
    <location>
        <begin position="16"/>
        <end position="292"/>
    </location>
</feature>
<dbReference type="InterPro" id="IPR020471">
    <property type="entry name" value="AKR"/>
</dbReference>
<dbReference type="SUPFAM" id="SSF51430">
    <property type="entry name" value="NAD(P)-linked oxidoreductase"/>
    <property type="match status" value="1"/>
</dbReference>
<protein>
    <submittedName>
        <fullName evidence="2">Aldo/keto reductase</fullName>
    </submittedName>
</protein>
<evidence type="ECO:0000313" key="2">
    <source>
        <dbReference type="EMBL" id="QMU30785.1"/>
    </source>
</evidence>
<dbReference type="InterPro" id="IPR036812">
    <property type="entry name" value="NAD(P)_OxRdtase_dom_sf"/>
</dbReference>
<organism evidence="2 3">
    <name type="scientific">Adhaeribacter radiodurans</name>
    <dbReference type="NCBI Taxonomy" id="2745197"/>
    <lineage>
        <taxon>Bacteria</taxon>
        <taxon>Pseudomonadati</taxon>
        <taxon>Bacteroidota</taxon>
        <taxon>Cytophagia</taxon>
        <taxon>Cytophagales</taxon>
        <taxon>Hymenobacteraceae</taxon>
        <taxon>Adhaeribacter</taxon>
    </lineage>
</organism>
<dbReference type="GO" id="GO:0010349">
    <property type="term" value="F:L-galactose dehydrogenase activity"/>
    <property type="evidence" value="ECO:0007669"/>
    <property type="project" value="InterPro"/>
</dbReference>
<dbReference type="KEGG" id="add:HUW48_23360"/>
<reference evidence="2 3" key="2">
    <citation type="submission" date="2020-08" db="EMBL/GenBank/DDBJ databases">
        <title>Adhaeribacter dokdonensis sp. nov., isolated from the rhizosphere of Elymus tsukushiensis, a plant native to the Dokdo Islands, Republic of Korea.</title>
        <authorList>
            <person name="Ghim S.Y."/>
        </authorList>
    </citation>
    <scope>NUCLEOTIDE SEQUENCE [LARGE SCALE GENOMIC DNA]</scope>
    <source>
        <strain evidence="2 3">KUDC8001</strain>
    </source>
</reference>
<gene>
    <name evidence="2" type="ORF">HUW48_23360</name>
</gene>
<dbReference type="InterPro" id="IPR044479">
    <property type="entry name" value="LGALDH-like"/>
</dbReference>
<proteinExistence type="predicted"/>
<dbReference type="PANTHER" id="PTHR42686:SF1">
    <property type="entry name" value="GH17980P-RELATED"/>
    <property type="match status" value="1"/>
</dbReference>
<accession>A0A7L7LE19</accession>
<keyword evidence="3" id="KW-1185">Reference proteome</keyword>
<dbReference type="EMBL" id="CP055153">
    <property type="protein sequence ID" value="QMU30785.1"/>
    <property type="molecule type" value="Genomic_DNA"/>
</dbReference>
<dbReference type="InterPro" id="IPR023210">
    <property type="entry name" value="NADP_OxRdtase_dom"/>
</dbReference>
<dbReference type="RefSeq" id="WP_182413227.1">
    <property type="nucleotide sequence ID" value="NZ_CP055153.1"/>
</dbReference>
<reference evidence="2 3" key="1">
    <citation type="submission" date="2020-06" db="EMBL/GenBank/DDBJ databases">
        <authorList>
            <person name="Hwang Y.J."/>
        </authorList>
    </citation>
    <scope>NUCLEOTIDE SEQUENCE [LARGE SCALE GENOMIC DNA]</scope>
    <source>
        <strain evidence="2 3">KUDC8001</strain>
    </source>
</reference>
<dbReference type="GO" id="GO:0005829">
    <property type="term" value="C:cytosol"/>
    <property type="evidence" value="ECO:0007669"/>
    <property type="project" value="TreeGrafter"/>
</dbReference>
<sequence length="317" mass="35514">MNYRKLGKTNLNVSVLGFGASPLGNVFDVADEQEGARAVHYAIDQGINFFDVSPFYGLTLAEERLGKALVGKRQDIILATKCGRYGLQDFDFSYNRILKSIDESLTRLKTDYVDVLQLHDIEFVDKSQILNEAIPAVQKIKESGKARFIGITGLPVRYLAGIARQVELDTVLSWAHYNLLEDEINEELVPLSKEKGFGLMNAAPLMQRILSDAPLPEWHRSPQDVKDVQPKLLQLCESYGVRLSDVAIKYAVDHPAITTTIVGMWEAKHVEQNIKALDLEIPADLMEEILKIVTPVKNQMWFEGKSENNIPKSSSGK</sequence>
<name>A0A7L7LE19_9BACT</name>
<dbReference type="CDD" id="cd19163">
    <property type="entry name" value="AKR_galDH"/>
    <property type="match status" value="1"/>
</dbReference>
<dbReference type="PANTHER" id="PTHR42686">
    <property type="entry name" value="GH17980P-RELATED"/>
    <property type="match status" value="1"/>
</dbReference>
<evidence type="ECO:0000313" key="3">
    <source>
        <dbReference type="Proteomes" id="UP000514509"/>
    </source>
</evidence>